<organism evidence="1 2">
    <name type="scientific">Sphaeroforma arctica JP610</name>
    <dbReference type="NCBI Taxonomy" id="667725"/>
    <lineage>
        <taxon>Eukaryota</taxon>
        <taxon>Ichthyosporea</taxon>
        <taxon>Ichthyophonida</taxon>
        <taxon>Sphaeroforma</taxon>
    </lineage>
</organism>
<dbReference type="AlphaFoldDB" id="A0A0L0GG96"/>
<dbReference type="EMBL" id="KQ241597">
    <property type="protein sequence ID" value="KNC87899.1"/>
    <property type="molecule type" value="Genomic_DNA"/>
</dbReference>
<protein>
    <submittedName>
        <fullName evidence="1">Uncharacterized protein</fullName>
    </submittedName>
</protein>
<sequence length="218" mass="24822">MSLAWYSYLLTHFNILTERCVAEIPDCSKKAKDFSLSADPKNYCGSFFSNRFLGDLLHDIAANDREYYDLRMQNLSEWEVPAAGGNPQKIDLIQVGTDKVGLLKRLQYLMADNEDNFSQQLRSFLEQDGAIWVGSKVISLDIRHMRKLYEIKMTGKETPLRNIQESDSEGAILLYTKSESKIVAEGVLCNTVAATSGWKLHRENGSTQNWNVKREMKA</sequence>
<evidence type="ECO:0000313" key="2">
    <source>
        <dbReference type="Proteomes" id="UP000054560"/>
    </source>
</evidence>
<name>A0A0L0GG96_9EUKA</name>
<proteinExistence type="predicted"/>
<evidence type="ECO:0000313" key="1">
    <source>
        <dbReference type="EMBL" id="KNC87899.1"/>
    </source>
</evidence>
<dbReference type="Proteomes" id="UP000054560">
    <property type="component" value="Unassembled WGS sequence"/>
</dbReference>
<dbReference type="GeneID" id="25900535"/>
<keyword evidence="2" id="KW-1185">Reference proteome</keyword>
<reference evidence="1 2" key="1">
    <citation type="submission" date="2011-02" db="EMBL/GenBank/DDBJ databases">
        <title>The Genome Sequence of Sphaeroforma arctica JP610.</title>
        <authorList>
            <consortium name="The Broad Institute Genome Sequencing Platform"/>
            <person name="Russ C."/>
            <person name="Cuomo C."/>
            <person name="Young S.K."/>
            <person name="Zeng Q."/>
            <person name="Gargeya S."/>
            <person name="Alvarado L."/>
            <person name="Berlin A."/>
            <person name="Chapman S.B."/>
            <person name="Chen Z."/>
            <person name="Freedman E."/>
            <person name="Gellesch M."/>
            <person name="Goldberg J."/>
            <person name="Griggs A."/>
            <person name="Gujja S."/>
            <person name="Heilman E."/>
            <person name="Heiman D."/>
            <person name="Howarth C."/>
            <person name="Mehta T."/>
            <person name="Neiman D."/>
            <person name="Pearson M."/>
            <person name="Roberts A."/>
            <person name="Saif S."/>
            <person name="Shea T."/>
            <person name="Shenoy N."/>
            <person name="Sisk P."/>
            <person name="Stolte C."/>
            <person name="Sykes S."/>
            <person name="White J."/>
            <person name="Yandava C."/>
            <person name="Burger G."/>
            <person name="Gray M.W."/>
            <person name="Holland P.W.H."/>
            <person name="King N."/>
            <person name="Lang F.B.F."/>
            <person name="Roger A.J."/>
            <person name="Ruiz-Trillo I."/>
            <person name="Haas B."/>
            <person name="Nusbaum C."/>
            <person name="Birren B."/>
        </authorList>
    </citation>
    <scope>NUCLEOTIDE SEQUENCE [LARGE SCALE GENOMIC DNA]</scope>
    <source>
        <strain evidence="1 2">JP610</strain>
    </source>
</reference>
<accession>A0A0L0GG96</accession>
<dbReference type="RefSeq" id="XP_014161801.1">
    <property type="nucleotide sequence ID" value="XM_014306326.1"/>
</dbReference>
<gene>
    <name evidence="1" type="ORF">SARC_00031</name>
</gene>